<dbReference type="EMBL" id="CAFBMS010000020">
    <property type="protein sequence ID" value="CAB4914583.1"/>
    <property type="molecule type" value="Genomic_DNA"/>
</dbReference>
<gene>
    <name evidence="1" type="ORF">UFOPK3614_00513</name>
</gene>
<proteinExistence type="predicted"/>
<organism evidence="1">
    <name type="scientific">freshwater metagenome</name>
    <dbReference type="NCBI Taxonomy" id="449393"/>
    <lineage>
        <taxon>unclassified sequences</taxon>
        <taxon>metagenomes</taxon>
        <taxon>ecological metagenomes</taxon>
    </lineage>
</organism>
<name>A0A6J7HCI9_9ZZZZ</name>
<protein>
    <submittedName>
        <fullName evidence="1">Unannotated protein</fullName>
    </submittedName>
</protein>
<sequence length="253" mass="28554">MELPVATGGNISTENLALRILEISKHLQISYMDGYELVRVGGPADGGYIMLNNFEDIDGAISLGVGPDISWDLDISKKIPLVHLYDHSITKMPNSIPSGTWFKEKAVAHSDLSGTSLEEMISRIPESNRLLLKCDIEDSEWEIFSQCSKEILQKFDQIVVEFHWIIEKLNNDKFALLLATFENLAQTHSVINIHANNYAKFEIVANCPVPDVMEITYARTKSYKFEQKLRNLNLNASNSEENPEIQLIFPIPS</sequence>
<dbReference type="AlphaFoldDB" id="A0A6J7HCI9"/>
<evidence type="ECO:0000313" key="1">
    <source>
        <dbReference type="EMBL" id="CAB4914583.1"/>
    </source>
</evidence>
<reference evidence="1" key="1">
    <citation type="submission" date="2020-05" db="EMBL/GenBank/DDBJ databases">
        <authorList>
            <person name="Chiriac C."/>
            <person name="Salcher M."/>
            <person name="Ghai R."/>
            <person name="Kavagutti S V."/>
        </authorList>
    </citation>
    <scope>NUCLEOTIDE SEQUENCE</scope>
</reference>
<accession>A0A6J7HCI9</accession>